<dbReference type="STRING" id="79923.A0A419PT89"/>
<dbReference type="EMBL" id="NIRI02000056">
    <property type="protein sequence ID" value="KAG5445031.1"/>
    <property type="molecule type" value="Genomic_DNA"/>
</dbReference>
<dbReference type="PANTHER" id="PTHR20765">
    <property type="entry name" value="SOLUTE CARRIER FAMILY 43 MEMBER 3-RELATED"/>
    <property type="match status" value="1"/>
</dbReference>
<sequence>MGFFHRQKGSTDKKGKEHFAFFCQRLDTLWTGKEKKWIGVIASLIEIFFFGAYFYGMNSLIPAYTHIGVFETFCNGTDCSRQSVMFSYAYILGLFCQMFFSPLTGLLMDRIGLRVAKLVAVYIYTLGSFLFAFTNGNTSYMLFPAVILVAIGSLANLFCNFFISNWFPKQNGLLLALQNGAFDSSAAVAFFISQTFPKISLQTSFILIGVISAVYGTLMGLFFLKQYGSDMELSPPELLEESLVEDEIKEDETVVIENVDMEVTRVVRRRYPNLKSCFLSSPYALLMFYSPAGNLRYSYYNSSLSKQLNRSFGNDERIVEELLEAFSAVALFAFLVAPVNGLIFDASRKYFHRKLARQLQDSKQKPPDEEIYWTHMRAMYPVLLITATLTLLMTITQFFPGYRALFYMQFVIGIAFQTMSASLKATNVMLGFPVEHFGTLMGVSCLCTAFMALIQLGLLQAPLDVADGLMLLISVLLYIPPLFYILKKR</sequence>
<evidence type="ECO:0000313" key="2">
    <source>
        <dbReference type="Proteomes" id="UP000286415"/>
    </source>
</evidence>
<dbReference type="InterPro" id="IPR036259">
    <property type="entry name" value="MFS_trans_sf"/>
</dbReference>
<evidence type="ECO:0000313" key="1">
    <source>
        <dbReference type="EMBL" id="KAG5445031.1"/>
    </source>
</evidence>
<dbReference type="Proteomes" id="UP000286415">
    <property type="component" value="Unassembled WGS sequence"/>
</dbReference>
<comment type="caution">
    <text evidence="1">The sequence shown here is derived from an EMBL/GenBank/DDBJ whole genome shotgun (WGS) entry which is preliminary data.</text>
</comment>
<dbReference type="InterPro" id="IPR011701">
    <property type="entry name" value="MFS"/>
</dbReference>
<dbReference type="OrthoDB" id="330047at2759"/>
<dbReference type="GO" id="GO:0022857">
    <property type="term" value="F:transmembrane transporter activity"/>
    <property type="evidence" value="ECO:0007669"/>
    <property type="project" value="InterPro"/>
</dbReference>
<reference evidence="1 2" key="1">
    <citation type="journal article" date="2018" name="Biotechnol. Adv.">
        <title>Improved genomic resources and new bioinformatic workflow for the carcinogenic parasite Clonorchis sinensis: Biotechnological implications.</title>
        <authorList>
            <person name="Wang D."/>
            <person name="Korhonen P.K."/>
            <person name="Gasser R.B."/>
            <person name="Young N.D."/>
        </authorList>
    </citation>
    <scope>NUCLEOTIDE SEQUENCE [LARGE SCALE GENOMIC DNA]</scope>
    <source>
        <strain evidence="1">Cs-k2</strain>
    </source>
</reference>
<dbReference type="PANTHER" id="PTHR20765:SF1">
    <property type="entry name" value="EQUILIBRATIVE NUCLEOBASE TRANSPORTER 1"/>
    <property type="match status" value="1"/>
</dbReference>
<dbReference type="InParanoid" id="A0A419PT89"/>
<name>A0A419PT89_CLOSI</name>
<dbReference type="InterPro" id="IPR027197">
    <property type="entry name" value="SLC43A3"/>
</dbReference>
<organism evidence="1 2">
    <name type="scientific">Clonorchis sinensis</name>
    <name type="common">Chinese liver fluke</name>
    <dbReference type="NCBI Taxonomy" id="79923"/>
    <lineage>
        <taxon>Eukaryota</taxon>
        <taxon>Metazoa</taxon>
        <taxon>Spiralia</taxon>
        <taxon>Lophotrochozoa</taxon>
        <taxon>Platyhelminthes</taxon>
        <taxon>Trematoda</taxon>
        <taxon>Digenea</taxon>
        <taxon>Opisthorchiida</taxon>
        <taxon>Opisthorchiata</taxon>
        <taxon>Opisthorchiidae</taxon>
        <taxon>Clonorchis</taxon>
    </lineage>
</organism>
<accession>A0A419PT89</accession>
<gene>
    <name evidence="1" type="ORF">CSKR_105046</name>
</gene>
<dbReference type="Gene3D" id="1.20.1250.20">
    <property type="entry name" value="MFS general substrate transporter like domains"/>
    <property type="match status" value="1"/>
</dbReference>
<proteinExistence type="predicted"/>
<protein>
    <submittedName>
        <fullName evidence="1">Solute carrier 43 member 3</fullName>
    </submittedName>
</protein>
<dbReference type="SUPFAM" id="SSF103473">
    <property type="entry name" value="MFS general substrate transporter"/>
    <property type="match status" value="1"/>
</dbReference>
<dbReference type="AlphaFoldDB" id="A0A419PT89"/>
<keyword evidence="2" id="KW-1185">Reference proteome</keyword>
<reference evidence="1 2" key="2">
    <citation type="journal article" date="2021" name="Genomics">
        <title>High-quality reference genome for Clonorchis sinensis.</title>
        <authorList>
            <person name="Young N.D."/>
            <person name="Stroehlein A.J."/>
            <person name="Kinkar L."/>
            <person name="Wang T."/>
            <person name="Sohn W.M."/>
            <person name="Chang B.C.H."/>
            <person name="Kaur P."/>
            <person name="Weisz D."/>
            <person name="Dudchenko O."/>
            <person name="Aiden E.L."/>
            <person name="Korhonen P.K."/>
            <person name="Gasser R.B."/>
        </authorList>
    </citation>
    <scope>NUCLEOTIDE SEQUENCE [LARGE SCALE GENOMIC DNA]</scope>
    <source>
        <strain evidence="1">Cs-k2</strain>
    </source>
</reference>
<dbReference type="Pfam" id="PF07690">
    <property type="entry name" value="MFS_1"/>
    <property type="match status" value="1"/>
</dbReference>